<dbReference type="GO" id="GO:0006355">
    <property type="term" value="P:regulation of DNA-templated transcription"/>
    <property type="evidence" value="ECO:0007669"/>
    <property type="project" value="TreeGrafter"/>
</dbReference>
<keyword evidence="1" id="KW-0479">Metal-binding</keyword>
<comment type="caution">
    <text evidence="6">The sequence shown here is derived from an EMBL/GenBank/DDBJ whole genome shotgun (WGS) entry which is preliminary data.</text>
</comment>
<dbReference type="GO" id="GO:0031445">
    <property type="term" value="P:regulation of heterochromatin formation"/>
    <property type="evidence" value="ECO:0007669"/>
    <property type="project" value="TreeGrafter"/>
</dbReference>
<evidence type="ECO:0000256" key="1">
    <source>
        <dbReference type="ARBA" id="ARBA00022723"/>
    </source>
</evidence>
<dbReference type="Gene3D" id="3.30.40.10">
    <property type="entry name" value="Zinc/RING finger domain, C3HC4 (zinc finger)"/>
    <property type="match status" value="1"/>
</dbReference>
<dbReference type="PROSITE" id="PS01359">
    <property type="entry name" value="ZF_PHD_1"/>
    <property type="match status" value="1"/>
</dbReference>
<sequence>MAGSNIAIAQHRQTEHYAQVRSGDYKPKQFNFNVGDFVFLTRRSGNHGLQLHTRTPIMQIKKELCDDGTAVLQGRCGSTRKNHCSQIAICHFPDIDPTITFNLDDNEDARCQVCHKANRPTSILLCDDCNQGYHLSCLQPKLTRMSAEEFWYCPKCLGLLPDDDLSPEYFTAYENRGKQLDGKRVLKVTSMKFSNFIGAIPLRCEDKRIGKFCAGPKEALAVVHPCMLARLRYVRLSVDV</sequence>
<dbReference type="GO" id="GO:0003677">
    <property type="term" value="F:DNA binding"/>
    <property type="evidence" value="ECO:0007669"/>
    <property type="project" value="TreeGrafter"/>
</dbReference>
<evidence type="ECO:0000256" key="2">
    <source>
        <dbReference type="ARBA" id="ARBA00022771"/>
    </source>
</evidence>
<dbReference type="GO" id="GO:0045740">
    <property type="term" value="P:positive regulation of DNA replication"/>
    <property type="evidence" value="ECO:0007669"/>
    <property type="project" value="TreeGrafter"/>
</dbReference>
<evidence type="ECO:0000256" key="3">
    <source>
        <dbReference type="ARBA" id="ARBA00022833"/>
    </source>
</evidence>
<name>A0AAE0EM17_9CHLO</name>
<dbReference type="GO" id="GO:0006338">
    <property type="term" value="P:chromatin remodeling"/>
    <property type="evidence" value="ECO:0007669"/>
    <property type="project" value="InterPro"/>
</dbReference>
<dbReference type="GO" id="GO:0000228">
    <property type="term" value="C:nuclear chromosome"/>
    <property type="evidence" value="ECO:0007669"/>
    <property type="project" value="TreeGrafter"/>
</dbReference>
<dbReference type="InterPro" id="IPR047171">
    <property type="entry name" value="BAZ1A"/>
</dbReference>
<dbReference type="SMART" id="SM00249">
    <property type="entry name" value="PHD"/>
    <property type="match status" value="1"/>
</dbReference>
<dbReference type="AlphaFoldDB" id="A0AAE0EM17"/>
<keyword evidence="2 4" id="KW-0863">Zinc-finger</keyword>
<evidence type="ECO:0000259" key="5">
    <source>
        <dbReference type="PROSITE" id="PS50016"/>
    </source>
</evidence>
<feature type="domain" description="PHD-type" evidence="5">
    <location>
        <begin position="108"/>
        <end position="159"/>
    </location>
</feature>
<dbReference type="InterPro" id="IPR001965">
    <property type="entry name" value="Znf_PHD"/>
</dbReference>
<dbReference type="PROSITE" id="PS50016">
    <property type="entry name" value="ZF_PHD_2"/>
    <property type="match status" value="1"/>
</dbReference>
<dbReference type="Pfam" id="PF00628">
    <property type="entry name" value="PHD"/>
    <property type="match status" value="1"/>
</dbReference>
<dbReference type="InterPro" id="IPR013083">
    <property type="entry name" value="Znf_RING/FYVE/PHD"/>
</dbReference>
<dbReference type="InterPro" id="IPR019786">
    <property type="entry name" value="Zinc_finger_PHD-type_CS"/>
</dbReference>
<reference evidence="6 7" key="1">
    <citation type="journal article" date="2015" name="Genome Biol. Evol.">
        <title>Comparative Genomics of a Bacterivorous Green Alga Reveals Evolutionary Causalities and Consequences of Phago-Mixotrophic Mode of Nutrition.</title>
        <authorList>
            <person name="Burns J.A."/>
            <person name="Paasch A."/>
            <person name="Narechania A."/>
            <person name="Kim E."/>
        </authorList>
    </citation>
    <scope>NUCLEOTIDE SEQUENCE [LARGE SCALE GENOMIC DNA]</scope>
    <source>
        <strain evidence="6 7">PLY_AMNH</strain>
    </source>
</reference>
<organism evidence="6 7">
    <name type="scientific">Cymbomonas tetramitiformis</name>
    <dbReference type="NCBI Taxonomy" id="36881"/>
    <lineage>
        <taxon>Eukaryota</taxon>
        <taxon>Viridiplantae</taxon>
        <taxon>Chlorophyta</taxon>
        <taxon>Pyramimonadophyceae</taxon>
        <taxon>Pyramimonadales</taxon>
        <taxon>Pyramimonadaceae</taxon>
        <taxon>Cymbomonas</taxon>
    </lineage>
</organism>
<dbReference type="PANTHER" id="PTHR46510">
    <property type="entry name" value="BROMODOMAIN ADJACENT TO ZINC FINGER DOMAIN PROTEIN 1A"/>
    <property type="match status" value="1"/>
</dbReference>
<dbReference type="InterPro" id="IPR019787">
    <property type="entry name" value="Znf_PHD-finger"/>
</dbReference>
<gene>
    <name evidence="6" type="ORF">CYMTET_56223</name>
</gene>
<dbReference type="GO" id="GO:0008623">
    <property type="term" value="C:CHRAC"/>
    <property type="evidence" value="ECO:0007669"/>
    <property type="project" value="TreeGrafter"/>
</dbReference>
<keyword evidence="7" id="KW-1185">Reference proteome</keyword>
<evidence type="ECO:0000256" key="4">
    <source>
        <dbReference type="PROSITE-ProRule" id="PRU00146"/>
    </source>
</evidence>
<keyword evidence="3" id="KW-0862">Zinc</keyword>
<proteinExistence type="predicted"/>
<dbReference type="SUPFAM" id="SSF57903">
    <property type="entry name" value="FYVE/PHD zinc finger"/>
    <property type="match status" value="1"/>
</dbReference>
<evidence type="ECO:0000313" key="7">
    <source>
        <dbReference type="Proteomes" id="UP001190700"/>
    </source>
</evidence>
<dbReference type="PANTHER" id="PTHR46510:SF1">
    <property type="entry name" value="BROMODOMAIN ADJACENT TO ZINC FINGER DOMAIN PROTEIN 1A"/>
    <property type="match status" value="1"/>
</dbReference>
<accession>A0AAE0EM17</accession>
<dbReference type="EMBL" id="LGRX02035699">
    <property type="protein sequence ID" value="KAK3233483.1"/>
    <property type="molecule type" value="Genomic_DNA"/>
</dbReference>
<evidence type="ECO:0000313" key="6">
    <source>
        <dbReference type="EMBL" id="KAK3233483.1"/>
    </source>
</evidence>
<dbReference type="InterPro" id="IPR011011">
    <property type="entry name" value="Znf_FYVE_PHD"/>
</dbReference>
<dbReference type="Proteomes" id="UP001190700">
    <property type="component" value="Unassembled WGS sequence"/>
</dbReference>
<dbReference type="GO" id="GO:0008270">
    <property type="term" value="F:zinc ion binding"/>
    <property type="evidence" value="ECO:0007669"/>
    <property type="project" value="UniProtKB-KW"/>
</dbReference>
<protein>
    <recommendedName>
        <fullName evidence="5">PHD-type domain-containing protein</fullName>
    </recommendedName>
</protein>